<name>Q5ASK0_EMENI</name>
<dbReference type="AlphaFoldDB" id="Q5ASK0"/>
<keyword evidence="2" id="KW-0472">Membrane</keyword>
<dbReference type="OMA" id="SYQCWQE"/>
<feature type="region of interest" description="Disordered" evidence="1">
    <location>
        <begin position="195"/>
        <end position="236"/>
    </location>
</feature>
<evidence type="ECO:0000256" key="1">
    <source>
        <dbReference type="SAM" id="MobiDB-lite"/>
    </source>
</evidence>
<dbReference type="eggNOG" id="ENOG502TD8H">
    <property type="taxonomic scope" value="Eukaryota"/>
</dbReference>
<dbReference type="RefSeq" id="XP_681999.1">
    <property type="nucleotide sequence ID" value="XM_676907.1"/>
</dbReference>
<keyword evidence="2" id="KW-1133">Transmembrane helix</keyword>
<dbReference type="InterPro" id="IPR052953">
    <property type="entry name" value="Ser-rich/MCO-related"/>
</dbReference>
<dbReference type="STRING" id="227321.Q5ASK0"/>
<dbReference type="InterPro" id="IPR047763">
    <property type="entry name" value="PG_bind_dom_phiBT1-type"/>
</dbReference>
<protein>
    <submittedName>
        <fullName evidence="4">Uncharacterized protein</fullName>
    </submittedName>
</protein>
<sequence>MTRLPTIIAALYALYCLPLISAWTFVWRNASDISTVEEGTGGQTCKEINHAKGNYFEFDPEDETVRIYMYAIKNCSEKADESSEKKLAQNSTGPIRGFAVISLSGAETSTSGELTPFPGEDWFKSEPNSPIITAMGQRLVAEGCGMYKEGPGPQWSDADRQSYQCWQEKLGYTNADADGWPGKTSWDQLKVPLADESGADSSTSTSTMQTPTSTSTSTSTATSTPVPDTSASSESSLSGGAIAGIVVGSVVGVGLIGAILYLARRVKKPSAPASAEEEQELKREPEAGGGGIALSNHDDAGAGVGAAAAVAGDSKVAFMDNKLHKPPVETEAIPAKIFELAGDAGTVDMRQSRGIHEMSDSQRISELAMIPSIYSVCLPGHSWR</sequence>
<dbReference type="EMBL" id="BN001303">
    <property type="protein sequence ID" value="CBF78148.1"/>
    <property type="molecule type" value="Genomic_DNA"/>
</dbReference>
<dbReference type="Proteomes" id="UP000000560">
    <property type="component" value="Chromosome III"/>
</dbReference>
<evidence type="ECO:0000256" key="2">
    <source>
        <dbReference type="SAM" id="Phobius"/>
    </source>
</evidence>
<dbReference type="InParanoid" id="Q5ASK0"/>
<dbReference type="OrthoDB" id="10001926at2759"/>
<keyword evidence="3" id="KW-0732">Signal</keyword>
<dbReference type="NCBIfam" id="NF038080">
    <property type="entry name" value="PG_bind_siph"/>
    <property type="match status" value="1"/>
</dbReference>
<accession>Q5ASK0</accession>
<feature type="compositionally biased region" description="Low complexity" evidence="1">
    <location>
        <begin position="199"/>
        <end position="236"/>
    </location>
</feature>
<reference evidence="5" key="1">
    <citation type="journal article" date="2005" name="Nature">
        <title>Sequencing of Aspergillus nidulans and comparative analysis with A. fumigatus and A. oryzae.</title>
        <authorList>
            <person name="Galagan J.E."/>
            <person name="Calvo S.E."/>
            <person name="Cuomo C."/>
            <person name="Ma L.J."/>
            <person name="Wortman J.R."/>
            <person name="Batzoglou S."/>
            <person name="Lee S.I."/>
            <person name="Basturkmen M."/>
            <person name="Spevak C.C."/>
            <person name="Clutterbuck J."/>
            <person name="Kapitonov V."/>
            <person name="Jurka J."/>
            <person name="Scazzocchio C."/>
            <person name="Farman M."/>
            <person name="Butler J."/>
            <person name="Purcell S."/>
            <person name="Harris S."/>
            <person name="Braus G.H."/>
            <person name="Draht O."/>
            <person name="Busch S."/>
            <person name="D'Enfert C."/>
            <person name="Bouchier C."/>
            <person name="Goldman G.H."/>
            <person name="Bell-Pedersen D."/>
            <person name="Griffiths-Jones S."/>
            <person name="Doonan J.H."/>
            <person name="Yu J."/>
            <person name="Vienken K."/>
            <person name="Pain A."/>
            <person name="Freitag M."/>
            <person name="Selker E.U."/>
            <person name="Archer D.B."/>
            <person name="Penalva M.A."/>
            <person name="Oakley B.R."/>
            <person name="Momany M."/>
            <person name="Tanaka T."/>
            <person name="Kumagai T."/>
            <person name="Asai K."/>
            <person name="Machida M."/>
            <person name="Nierman W.C."/>
            <person name="Denning D.W."/>
            <person name="Caddick M."/>
            <person name="Hynes M."/>
            <person name="Paoletti M."/>
            <person name="Fischer R."/>
            <person name="Miller B."/>
            <person name="Dyer P."/>
            <person name="Sachs M.S."/>
            <person name="Osmani S.A."/>
            <person name="Birren B.W."/>
        </authorList>
    </citation>
    <scope>NUCLEOTIDE SEQUENCE [LARGE SCALE GENOMIC DNA]</scope>
    <source>
        <strain evidence="5">FGSC A4 / ATCC 38163 / CBS 112.46 / NRRL 194 / M139</strain>
    </source>
</reference>
<feature type="region of interest" description="Disordered" evidence="1">
    <location>
        <begin position="269"/>
        <end position="296"/>
    </location>
</feature>
<evidence type="ECO:0000313" key="4">
    <source>
        <dbReference type="EMBL" id="CBF78148.1"/>
    </source>
</evidence>
<dbReference type="PANTHER" id="PTHR34883">
    <property type="entry name" value="SERINE-RICH PROTEIN, PUTATIVE-RELATED-RELATED"/>
    <property type="match status" value="1"/>
</dbReference>
<evidence type="ECO:0000313" key="5">
    <source>
        <dbReference type="Proteomes" id="UP000000560"/>
    </source>
</evidence>
<evidence type="ECO:0000256" key="3">
    <source>
        <dbReference type="SAM" id="SignalP"/>
    </source>
</evidence>
<dbReference type="PANTHER" id="PTHR34883:SF12">
    <property type="entry name" value="MID2 DOMAIN-CONTAINING PROTEIN"/>
    <property type="match status" value="1"/>
</dbReference>
<dbReference type="KEGG" id="ani:ANIA_08730"/>
<gene>
    <name evidence="4" type="ORF">ANIA_08730</name>
</gene>
<proteinExistence type="predicted"/>
<feature type="transmembrane region" description="Helical" evidence="2">
    <location>
        <begin position="241"/>
        <end position="263"/>
    </location>
</feature>
<dbReference type="GeneID" id="2868465"/>
<reference evidence="5" key="2">
    <citation type="journal article" date="2009" name="Fungal Genet. Biol.">
        <title>The 2008 update of the Aspergillus nidulans genome annotation: a community effort.</title>
        <authorList>
            <person name="Wortman J.R."/>
            <person name="Gilsenan J.M."/>
            <person name="Joardar V."/>
            <person name="Deegan J."/>
            <person name="Clutterbuck J."/>
            <person name="Andersen M.R."/>
            <person name="Archer D."/>
            <person name="Bencina M."/>
            <person name="Braus G."/>
            <person name="Coutinho P."/>
            <person name="von Dohren H."/>
            <person name="Doonan J."/>
            <person name="Driessen A.J."/>
            <person name="Durek P."/>
            <person name="Espeso E."/>
            <person name="Fekete E."/>
            <person name="Flipphi M."/>
            <person name="Estrada C.G."/>
            <person name="Geysens S."/>
            <person name="Goldman G."/>
            <person name="de Groot P.W."/>
            <person name="Hansen K."/>
            <person name="Harris S.D."/>
            <person name="Heinekamp T."/>
            <person name="Helmstaedt K."/>
            <person name="Henrissat B."/>
            <person name="Hofmann G."/>
            <person name="Homan T."/>
            <person name="Horio T."/>
            <person name="Horiuchi H."/>
            <person name="James S."/>
            <person name="Jones M."/>
            <person name="Karaffa L."/>
            <person name="Karanyi Z."/>
            <person name="Kato M."/>
            <person name="Keller N."/>
            <person name="Kelly D.E."/>
            <person name="Kiel J.A."/>
            <person name="Kim J.M."/>
            <person name="van der Klei I.J."/>
            <person name="Klis F.M."/>
            <person name="Kovalchuk A."/>
            <person name="Krasevec N."/>
            <person name="Kubicek C.P."/>
            <person name="Liu B."/>
            <person name="Maccabe A."/>
            <person name="Meyer V."/>
            <person name="Mirabito P."/>
            <person name="Miskei M."/>
            <person name="Mos M."/>
            <person name="Mullins J."/>
            <person name="Nelson D.R."/>
            <person name="Nielsen J."/>
            <person name="Oakley B.R."/>
            <person name="Osmani S.A."/>
            <person name="Pakula T."/>
            <person name="Paszewski A."/>
            <person name="Paulsen I."/>
            <person name="Pilsyk S."/>
            <person name="Pocsi I."/>
            <person name="Punt P.J."/>
            <person name="Ram A.F."/>
            <person name="Ren Q."/>
            <person name="Robellet X."/>
            <person name="Robson G."/>
            <person name="Seiboth B."/>
            <person name="van Solingen P."/>
            <person name="Specht T."/>
            <person name="Sun J."/>
            <person name="Taheri-Talesh N."/>
            <person name="Takeshita N."/>
            <person name="Ussery D."/>
            <person name="vanKuyk P.A."/>
            <person name="Visser H."/>
            <person name="van de Vondervoort P.J."/>
            <person name="de Vries R.P."/>
            <person name="Walton J."/>
            <person name="Xiang X."/>
            <person name="Xiong Y."/>
            <person name="Zeng A.P."/>
            <person name="Brandt B.W."/>
            <person name="Cornell M.J."/>
            <person name="van den Hondel C.A."/>
            <person name="Visser J."/>
            <person name="Oliver S.G."/>
            <person name="Turner G."/>
        </authorList>
    </citation>
    <scope>GENOME REANNOTATION</scope>
    <source>
        <strain evidence="5">FGSC A4 / ATCC 38163 / CBS 112.46 / NRRL 194 / M139</strain>
    </source>
</reference>
<feature type="signal peptide" evidence="3">
    <location>
        <begin position="1"/>
        <end position="22"/>
    </location>
</feature>
<feature type="chain" id="PRO_5010230429" evidence="3">
    <location>
        <begin position="23"/>
        <end position="384"/>
    </location>
</feature>
<keyword evidence="5" id="KW-1185">Reference proteome</keyword>
<dbReference type="HOGENOM" id="CLU_719667_0_0_1"/>
<keyword evidence="2" id="KW-0812">Transmembrane</keyword>
<organism evidence="4 5">
    <name type="scientific">Emericella nidulans (strain FGSC A4 / ATCC 38163 / CBS 112.46 / NRRL 194 / M139)</name>
    <name type="common">Aspergillus nidulans</name>
    <dbReference type="NCBI Taxonomy" id="227321"/>
    <lineage>
        <taxon>Eukaryota</taxon>
        <taxon>Fungi</taxon>
        <taxon>Dikarya</taxon>
        <taxon>Ascomycota</taxon>
        <taxon>Pezizomycotina</taxon>
        <taxon>Eurotiomycetes</taxon>
        <taxon>Eurotiomycetidae</taxon>
        <taxon>Eurotiales</taxon>
        <taxon>Aspergillaceae</taxon>
        <taxon>Aspergillus</taxon>
        <taxon>Aspergillus subgen. Nidulantes</taxon>
    </lineage>
</organism>
<accession>C8VA15</accession>